<evidence type="ECO:0000313" key="10">
    <source>
        <dbReference type="EMBL" id="RAK16902.1"/>
    </source>
</evidence>
<dbReference type="GO" id="GO:0015990">
    <property type="term" value="P:electron transport coupled proton transport"/>
    <property type="evidence" value="ECO:0007669"/>
    <property type="project" value="TreeGrafter"/>
</dbReference>
<keyword evidence="5 9" id="KW-0812">Transmembrane</keyword>
<dbReference type="GO" id="GO:0009319">
    <property type="term" value="C:cytochrome o ubiquinol oxidase complex"/>
    <property type="evidence" value="ECO:0007669"/>
    <property type="project" value="TreeGrafter"/>
</dbReference>
<evidence type="ECO:0000256" key="9">
    <source>
        <dbReference type="RuleBase" id="RU367153"/>
    </source>
</evidence>
<sequence length="101" mass="11025">MEYKTNSKYPISHIIGFFLSLLLTFAAVFVALEAQLSFTIVMWIIGSLAVLQAGLQLFMFMHVTEGEDGKTNIINMAYSAFVAIVIVAGSVWVLTSGHAAH</sequence>
<dbReference type="OrthoDB" id="2361460at2"/>
<protein>
    <recommendedName>
        <fullName evidence="9">Quinol oxidase subunit 4</fullName>
        <ecNumber evidence="9">1.10.3.-</ecNumber>
    </recommendedName>
</protein>
<gene>
    <name evidence="10" type="ORF">B0I26_11538</name>
</gene>
<dbReference type="EMBL" id="QLMH01000015">
    <property type="protein sequence ID" value="RAK16902.1"/>
    <property type="molecule type" value="Genomic_DNA"/>
</dbReference>
<reference evidence="10 11" key="1">
    <citation type="submission" date="2018-06" db="EMBL/GenBank/DDBJ databases">
        <title>Genomic Encyclopedia of Type Strains, Phase III (KMG-III): the genomes of soil and plant-associated and newly described type strains.</title>
        <authorList>
            <person name="Whitman W."/>
        </authorList>
    </citation>
    <scope>NUCLEOTIDE SEQUENCE [LARGE SCALE GENOMIC DNA]</scope>
    <source>
        <strain evidence="10 11">CGMCC 1.8979</strain>
    </source>
</reference>
<name>A0A327Y9N5_9BACL</name>
<comment type="caution">
    <text evidence="10">The sequence shown here is derived from an EMBL/GenBank/DDBJ whole genome shotgun (WGS) entry which is preliminary data.</text>
</comment>
<dbReference type="Pfam" id="PF03626">
    <property type="entry name" value="COX4_pro"/>
    <property type="match status" value="1"/>
</dbReference>
<feature type="transmembrane region" description="Helical" evidence="9">
    <location>
        <begin position="73"/>
        <end position="94"/>
    </location>
</feature>
<comment type="similarity">
    <text evidence="3 9">Belongs to the cytochrome c oxidase bacterial subunit 4 family.</text>
</comment>
<dbReference type="InterPro" id="IPR050968">
    <property type="entry name" value="Cytochrome_c_oxidase_bac_sub4"/>
</dbReference>
<keyword evidence="11" id="KW-1185">Reference proteome</keyword>
<dbReference type="GO" id="GO:0005886">
    <property type="term" value="C:plasma membrane"/>
    <property type="evidence" value="ECO:0007669"/>
    <property type="project" value="UniProtKB-SubCell"/>
</dbReference>
<dbReference type="PANTHER" id="PTHR36835">
    <property type="entry name" value="CYTOCHROME BO(3) UBIQUINOL OXIDASE SUBUNIT 4"/>
    <property type="match status" value="1"/>
</dbReference>
<accession>A0A327Y9N5</accession>
<dbReference type="GO" id="GO:0015078">
    <property type="term" value="F:proton transmembrane transporter activity"/>
    <property type="evidence" value="ECO:0007669"/>
    <property type="project" value="TreeGrafter"/>
</dbReference>
<keyword evidence="8 9" id="KW-0472">Membrane</keyword>
<feature type="transmembrane region" description="Helical" evidence="9">
    <location>
        <begin position="38"/>
        <end position="61"/>
    </location>
</feature>
<dbReference type="PANTHER" id="PTHR36835:SF1">
    <property type="entry name" value="CYTOCHROME BO(3) UBIQUINOL OXIDASE SUBUNIT 4"/>
    <property type="match status" value="1"/>
</dbReference>
<evidence type="ECO:0000256" key="6">
    <source>
        <dbReference type="ARBA" id="ARBA00022989"/>
    </source>
</evidence>
<keyword evidence="4 9" id="KW-1003">Cell membrane</keyword>
<dbReference type="GO" id="GO:0009486">
    <property type="term" value="F:cytochrome bo3 ubiquinol oxidase activity"/>
    <property type="evidence" value="ECO:0007669"/>
    <property type="project" value="TreeGrafter"/>
</dbReference>
<feature type="transmembrane region" description="Helical" evidence="9">
    <location>
        <begin position="12"/>
        <end position="32"/>
    </location>
</feature>
<evidence type="ECO:0000256" key="8">
    <source>
        <dbReference type="ARBA" id="ARBA00023136"/>
    </source>
</evidence>
<dbReference type="NCBIfam" id="TIGR02901">
    <property type="entry name" value="QoxD"/>
    <property type="match status" value="1"/>
</dbReference>
<evidence type="ECO:0000256" key="4">
    <source>
        <dbReference type="ARBA" id="ARBA00022475"/>
    </source>
</evidence>
<evidence type="ECO:0000256" key="3">
    <source>
        <dbReference type="ARBA" id="ARBA00008079"/>
    </source>
</evidence>
<evidence type="ECO:0000313" key="11">
    <source>
        <dbReference type="Proteomes" id="UP000248555"/>
    </source>
</evidence>
<dbReference type="AlphaFoldDB" id="A0A327Y9N5"/>
<organism evidence="10 11">
    <name type="scientific">Paranoxybacillus vitaminiphilus</name>
    <dbReference type="NCBI Taxonomy" id="581036"/>
    <lineage>
        <taxon>Bacteria</taxon>
        <taxon>Bacillati</taxon>
        <taxon>Bacillota</taxon>
        <taxon>Bacilli</taxon>
        <taxon>Bacillales</taxon>
        <taxon>Anoxybacillaceae</taxon>
        <taxon>Paranoxybacillus</taxon>
    </lineage>
</organism>
<evidence type="ECO:0000256" key="7">
    <source>
        <dbReference type="ARBA" id="ARBA00023002"/>
    </source>
</evidence>
<proteinExistence type="inferred from homology"/>
<dbReference type="GO" id="GO:0042773">
    <property type="term" value="P:ATP synthesis coupled electron transport"/>
    <property type="evidence" value="ECO:0007669"/>
    <property type="project" value="UniProtKB-UniRule"/>
</dbReference>
<comment type="catalytic activity">
    <reaction evidence="1 9">
        <text>2 a quinol + O2 = 2 a quinone + 2 H2O</text>
        <dbReference type="Rhea" id="RHEA:55376"/>
        <dbReference type="ChEBI" id="CHEBI:15377"/>
        <dbReference type="ChEBI" id="CHEBI:15379"/>
        <dbReference type="ChEBI" id="CHEBI:24646"/>
        <dbReference type="ChEBI" id="CHEBI:132124"/>
    </reaction>
</comment>
<keyword evidence="7 9" id="KW-0560">Oxidoreductase</keyword>
<keyword evidence="6 9" id="KW-1133">Transmembrane helix</keyword>
<dbReference type="InterPro" id="IPR014250">
    <property type="entry name" value="QoxD"/>
</dbReference>
<dbReference type="RefSeq" id="WP_111646075.1">
    <property type="nucleotide sequence ID" value="NZ_QLMH01000015.1"/>
</dbReference>
<dbReference type="InterPro" id="IPR005171">
    <property type="entry name" value="Cyt_c_oxidase_su4_prok"/>
</dbReference>
<dbReference type="GO" id="GO:0016682">
    <property type="term" value="F:oxidoreductase activity, acting on diphenols and related substances as donors, oxygen as acceptor"/>
    <property type="evidence" value="ECO:0007669"/>
    <property type="project" value="UniProtKB-UniRule"/>
</dbReference>
<evidence type="ECO:0000256" key="2">
    <source>
        <dbReference type="ARBA" id="ARBA00004651"/>
    </source>
</evidence>
<comment type="function">
    <text evidence="9">Catalyzes quinol oxidation with the concomitant reduction of oxygen to water.</text>
</comment>
<evidence type="ECO:0000256" key="5">
    <source>
        <dbReference type="ARBA" id="ARBA00022692"/>
    </source>
</evidence>
<dbReference type="Proteomes" id="UP000248555">
    <property type="component" value="Unassembled WGS sequence"/>
</dbReference>
<evidence type="ECO:0000256" key="1">
    <source>
        <dbReference type="ARBA" id="ARBA00000725"/>
    </source>
</evidence>
<comment type="subcellular location">
    <subcellularLocation>
        <location evidence="2 9">Cell membrane</location>
        <topology evidence="2 9">Multi-pass membrane protein</topology>
    </subcellularLocation>
</comment>
<dbReference type="EC" id="1.10.3.-" evidence="9"/>
<dbReference type="GO" id="GO:0019646">
    <property type="term" value="P:aerobic electron transport chain"/>
    <property type="evidence" value="ECO:0007669"/>
    <property type="project" value="TreeGrafter"/>
</dbReference>